<sequence length="190" mass="21193">MRVWNKKVTTKPNFSTAGDSEITRKSFRGLDHFDYRLNGGKKKLAGGQALSSCHHLPPWDFITIGRSLKVDLHYCPRRKHGRSVPVPLFQSGSVSVLSLSIRCLSASIRSTIDFPCLYRPDRHQQTSFSRSMAVIYLSTRNINDNKNGDASVECLAALQNPTLLYSATQSALDVGGRGGLHREHYRLYGA</sequence>
<reference evidence="1" key="1">
    <citation type="submission" date="2020-05" db="EMBL/GenBank/DDBJ databases">
        <title>Mycena genomes resolve the evolution of fungal bioluminescence.</title>
        <authorList>
            <person name="Tsai I.J."/>
        </authorList>
    </citation>
    <scope>NUCLEOTIDE SEQUENCE</scope>
    <source>
        <strain evidence="1">CCC161011</strain>
    </source>
</reference>
<organism evidence="1 2">
    <name type="scientific">Mycena venus</name>
    <dbReference type="NCBI Taxonomy" id="2733690"/>
    <lineage>
        <taxon>Eukaryota</taxon>
        <taxon>Fungi</taxon>
        <taxon>Dikarya</taxon>
        <taxon>Basidiomycota</taxon>
        <taxon>Agaricomycotina</taxon>
        <taxon>Agaricomycetes</taxon>
        <taxon>Agaricomycetidae</taxon>
        <taxon>Agaricales</taxon>
        <taxon>Marasmiineae</taxon>
        <taxon>Mycenaceae</taxon>
        <taxon>Mycena</taxon>
    </lineage>
</organism>
<accession>A0A8H6X5R7</accession>
<dbReference type="AlphaFoldDB" id="A0A8H6X5R7"/>
<gene>
    <name evidence="1" type="ORF">MVEN_02292800</name>
</gene>
<evidence type="ECO:0000313" key="2">
    <source>
        <dbReference type="Proteomes" id="UP000620124"/>
    </source>
</evidence>
<comment type="caution">
    <text evidence="1">The sequence shown here is derived from an EMBL/GenBank/DDBJ whole genome shotgun (WGS) entry which is preliminary data.</text>
</comment>
<dbReference type="EMBL" id="JACAZI010000026">
    <property type="protein sequence ID" value="KAF7334625.1"/>
    <property type="molecule type" value="Genomic_DNA"/>
</dbReference>
<proteinExistence type="predicted"/>
<protein>
    <submittedName>
        <fullName evidence="1">Uncharacterized protein</fullName>
    </submittedName>
</protein>
<keyword evidence="2" id="KW-1185">Reference proteome</keyword>
<dbReference type="Proteomes" id="UP000620124">
    <property type="component" value="Unassembled WGS sequence"/>
</dbReference>
<evidence type="ECO:0000313" key="1">
    <source>
        <dbReference type="EMBL" id="KAF7334625.1"/>
    </source>
</evidence>
<name>A0A8H6X5R7_9AGAR</name>